<protein>
    <submittedName>
        <fullName evidence="3">SH3 domain-containing protein</fullName>
    </submittedName>
</protein>
<proteinExistence type="predicted"/>
<feature type="region of interest" description="Disordered" evidence="1">
    <location>
        <begin position="58"/>
        <end position="84"/>
    </location>
</feature>
<dbReference type="Gene3D" id="2.30.30.40">
    <property type="entry name" value="SH3 Domains"/>
    <property type="match status" value="1"/>
</dbReference>
<name>A0A1N7FWV4_9RHOB</name>
<accession>A0A1N7FWV4</accession>
<dbReference type="PROSITE" id="PS51781">
    <property type="entry name" value="SH3B"/>
    <property type="match status" value="1"/>
</dbReference>
<evidence type="ECO:0000256" key="1">
    <source>
        <dbReference type="SAM" id="MobiDB-lite"/>
    </source>
</evidence>
<dbReference type="Proteomes" id="UP000186019">
    <property type="component" value="Unassembled WGS sequence"/>
</dbReference>
<feature type="compositionally biased region" description="Basic and acidic residues" evidence="1">
    <location>
        <begin position="71"/>
        <end position="84"/>
    </location>
</feature>
<reference evidence="3 4" key="1">
    <citation type="submission" date="2017-01" db="EMBL/GenBank/DDBJ databases">
        <authorList>
            <person name="Mah S.A."/>
            <person name="Swanson W.J."/>
            <person name="Moy G.W."/>
            <person name="Vacquier V.D."/>
        </authorList>
    </citation>
    <scope>NUCLEOTIDE SEQUENCE [LARGE SCALE GENOMIC DNA]</scope>
    <source>
        <strain evidence="3 4">DSM 29590</strain>
    </source>
</reference>
<sequence>MWRFIMVSFAFLGLAFYEVSGGADYAPAPNSLQVAMADKPLFAPALDLSELTRVAAAEPEQAPKASTEVVAKAERAKPATEMRGTKRAAPVTFAGLSGVSEDELGGFGITLASASQPLNGGNAGEIRGLEGIGSFDAETLVADVRNTPIDRAVISTQSAAPQQTATDIRSIAGDRANMRSGPGTDFAKVDQLTRGTDVEILGRRGAWVELRDLDTGQTGWMADWLVTAAN</sequence>
<dbReference type="EMBL" id="FTNV01000001">
    <property type="protein sequence ID" value="SIS04828.1"/>
    <property type="molecule type" value="Genomic_DNA"/>
</dbReference>
<evidence type="ECO:0000259" key="2">
    <source>
        <dbReference type="PROSITE" id="PS51781"/>
    </source>
</evidence>
<evidence type="ECO:0000313" key="4">
    <source>
        <dbReference type="Proteomes" id="UP000186019"/>
    </source>
</evidence>
<feature type="domain" description="SH3b" evidence="2">
    <location>
        <begin position="166"/>
        <end position="229"/>
    </location>
</feature>
<dbReference type="SMART" id="SM00287">
    <property type="entry name" value="SH3b"/>
    <property type="match status" value="1"/>
</dbReference>
<dbReference type="STRING" id="573024.SAMN05216208_0690"/>
<keyword evidence="4" id="KW-1185">Reference proteome</keyword>
<dbReference type="AlphaFoldDB" id="A0A1N7FWV4"/>
<dbReference type="Pfam" id="PF08239">
    <property type="entry name" value="SH3_3"/>
    <property type="match status" value="1"/>
</dbReference>
<dbReference type="RefSeq" id="WP_076532237.1">
    <property type="nucleotide sequence ID" value="NZ_FOAC01000001.1"/>
</dbReference>
<evidence type="ECO:0000313" key="3">
    <source>
        <dbReference type="EMBL" id="SIS04828.1"/>
    </source>
</evidence>
<gene>
    <name evidence="3" type="ORF">SAMN05421666_1446</name>
</gene>
<organism evidence="3 4">
    <name type="scientific">Roseovarius nanhaiticus</name>
    <dbReference type="NCBI Taxonomy" id="573024"/>
    <lineage>
        <taxon>Bacteria</taxon>
        <taxon>Pseudomonadati</taxon>
        <taxon>Pseudomonadota</taxon>
        <taxon>Alphaproteobacteria</taxon>
        <taxon>Rhodobacterales</taxon>
        <taxon>Roseobacteraceae</taxon>
        <taxon>Roseovarius</taxon>
    </lineage>
</organism>
<dbReference type="InterPro" id="IPR003646">
    <property type="entry name" value="SH3-like_bac-type"/>
</dbReference>